<dbReference type="AlphaFoldDB" id="A0AAW4WAJ8"/>
<keyword evidence="2" id="KW-1185">Reference proteome</keyword>
<dbReference type="EMBL" id="JAJEQQ010000018">
    <property type="protein sequence ID" value="MCC2228442.1"/>
    <property type="molecule type" value="Genomic_DNA"/>
</dbReference>
<sequence length="203" mass="23286">MILKEAYRYQNFLTNLISSAQTYLGNGLFVMTTTQKHMKSKANPEATDDNLEVPKSYNVDFTPTQLVDFLMDAIQEKQKLSDAIAEAKKNTEIDLDSSYAMNKTKQSLAKVFKTMAGRKATETEKQGRDYRFNVNQEQVAYTYTIKEVTKLDYDRNVVKALAKKLAKETDEVSTKLDQLELTTLVDFEQKYDMNDTLEDIVVK</sequence>
<accession>A0AAW4WAJ8</accession>
<dbReference type="Proteomes" id="UP001198612">
    <property type="component" value="Unassembled WGS sequence"/>
</dbReference>
<protein>
    <recommendedName>
        <fullName evidence="3">DUF327 family protein</fullName>
    </recommendedName>
</protein>
<evidence type="ECO:0000313" key="2">
    <source>
        <dbReference type="Proteomes" id="UP001198612"/>
    </source>
</evidence>
<gene>
    <name evidence="1" type="ORF">LKD40_11605</name>
</gene>
<dbReference type="RefSeq" id="WP_227588870.1">
    <property type="nucleotide sequence ID" value="NZ_JAJEQQ010000018.1"/>
</dbReference>
<reference evidence="1 2" key="1">
    <citation type="submission" date="2021-10" db="EMBL/GenBank/DDBJ databases">
        <title>Anaerobic single-cell dispensing facilitates the cultivation of human gut bacteria.</title>
        <authorList>
            <person name="Afrizal A."/>
        </authorList>
    </citation>
    <scope>NUCLEOTIDE SEQUENCE [LARGE SCALE GENOMIC DNA]</scope>
    <source>
        <strain evidence="1 2">CLA-AA-H217</strain>
    </source>
</reference>
<name>A0AAW4WAJ8_9FIRM</name>
<evidence type="ECO:0000313" key="1">
    <source>
        <dbReference type="EMBL" id="MCC2228442.1"/>
    </source>
</evidence>
<proteinExistence type="predicted"/>
<comment type="caution">
    <text evidence="1">The sequence shown here is derived from an EMBL/GenBank/DDBJ whole genome shotgun (WGS) entry which is preliminary data.</text>
</comment>
<evidence type="ECO:0008006" key="3">
    <source>
        <dbReference type="Google" id="ProtNLM"/>
    </source>
</evidence>
<organism evidence="1 2">
    <name type="scientific">Blautia fusiformis</name>
    <dbReference type="NCBI Taxonomy" id="2881264"/>
    <lineage>
        <taxon>Bacteria</taxon>
        <taxon>Bacillati</taxon>
        <taxon>Bacillota</taxon>
        <taxon>Clostridia</taxon>
        <taxon>Lachnospirales</taxon>
        <taxon>Lachnospiraceae</taxon>
        <taxon>Blautia</taxon>
    </lineage>
</organism>